<name>A0A553GU40_9PSED</name>
<evidence type="ECO:0000313" key="1">
    <source>
        <dbReference type="EMBL" id="TRX73010.1"/>
    </source>
</evidence>
<dbReference type="RefSeq" id="WP_143490176.1">
    <property type="nucleotide sequence ID" value="NZ_VJOY01000022.1"/>
</dbReference>
<comment type="caution">
    <text evidence="1">The sequence shown here is derived from an EMBL/GenBank/DDBJ whole genome shotgun (WGS) entry which is preliminary data.</text>
</comment>
<keyword evidence="2" id="KW-1185">Reference proteome</keyword>
<accession>A0A553GU40</accession>
<dbReference type="AlphaFoldDB" id="A0A553GU40"/>
<dbReference type="OrthoDB" id="1149978at2"/>
<dbReference type="Proteomes" id="UP000315235">
    <property type="component" value="Unassembled WGS sequence"/>
</dbReference>
<evidence type="ECO:0000313" key="2">
    <source>
        <dbReference type="Proteomes" id="UP000315235"/>
    </source>
</evidence>
<dbReference type="EMBL" id="VJOY01000022">
    <property type="protein sequence ID" value="TRX73010.1"/>
    <property type="molecule type" value="Genomic_DNA"/>
</dbReference>
<proteinExistence type="predicted"/>
<organism evidence="1 2">
    <name type="scientific">Pseudomonas mangiferae</name>
    <dbReference type="NCBI Taxonomy" id="2593654"/>
    <lineage>
        <taxon>Bacteria</taxon>
        <taxon>Pseudomonadati</taxon>
        <taxon>Pseudomonadota</taxon>
        <taxon>Gammaproteobacteria</taxon>
        <taxon>Pseudomonadales</taxon>
        <taxon>Pseudomonadaceae</taxon>
        <taxon>Pseudomonas</taxon>
    </lineage>
</organism>
<evidence type="ECO:0008006" key="3">
    <source>
        <dbReference type="Google" id="ProtNLM"/>
    </source>
</evidence>
<reference evidence="1 2" key="1">
    <citation type="submission" date="2019-07" db="EMBL/GenBank/DDBJ databases">
        <title>Pseudomonas mangiferae sp. nov., isolated from bark of mango tree in Thailand.</title>
        <authorList>
            <person name="Srisuk N."/>
            <person name="Anurat P."/>
        </authorList>
    </citation>
    <scope>NUCLEOTIDE SEQUENCE [LARGE SCALE GENOMIC DNA]</scope>
    <source>
        <strain evidence="1 2">DMKU_BBB3-04</strain>
    </source>
</reference>
<gene>
    <name evidence="1" type="ORF">FM069_20020</name>
</gene>
<protein>
    <recommendedName>
        <fullName evidence="3">Uracil-DNA glycosylase-like domain-containing protein</fullName>
    </recommendedName>
</protein>
<sequence length="77" mass="8469">MDALRPQLVVFCSALSWRVAKRSGLLNALRATGVAVRAAAHPASAWWHKPSRRLKDRSGRESFLAALGEVMTPSTWP</sequence>